<evidence type="ECO:0000313" key="3">
    <source>
        <dbReference type="EMBL" id="RZF50231.1"/>
    </source>
</evidence>
<dbReference type="Gene3D" id="3.40.50.1390">
    <property type="entry name" value="Resolvase, N-terminal catalytic domain"/>
    <property type="match status" value="1"/>
</dbReference>
<dbReference type="Gene3D" id="1.10.10.60">
    <property type="entry name" value="Homeodomain-like"/>
    <property type="match status" value="1"/>
</dbReference>
<dbReference type="SUPFAM" id="SSF46689">
    <property type="entry name" value="Homeodomain-like"/>
    <property type="match status" value="1"/>
</dbReference>
<organism evidence="3 4">
    <name type="scientific">Acinetobacter halotolerans</name>
    <dbReference type="NCBI Taxonomy" id="1752076"/>
    <lineage>
        <taxon>Bacteria</taxon>
        <taxon>Pseudomonadati</taxon>
        <taxon>Pseudomonadota</taxon>
        <taxon>Gammaproteobacteria</taxon>
        <taxon>Moraxellales</taxon>
        <taxon>Moraxellaceae</taxon>
        <taxon>Acinetobacter</taxon>
    </lineage>
</organism>
<sequence length="190" mass="22509">MRTYAYVRLDPNLQMESGKFLSFFNEYGYKIQRNRLVLEEVSVDKSIVFRDKFLNLINYSLEEGDLLVIKSIDCLGCSFEEILSIIDKIYQKKIRFICLDYSKNEIEGDLKTFFIHFLKLCYEFEKLFRCSNENKRNVVKKVGRPEILTNDQKIQVIEKFKKGESVYSLAKQFSVTRTVIQRILHKAAKQ</sequence>
<dbReference type="InterPro" id="IPR036162">
    <property type="entry name" value="Resolvase-like_N_sf"/>
</dbReference>
<dbReference type="InterPro" id="IPR007889">
    <property type="entry name" value="HTH_Psq"/>
</dbReference>
<evidence type="ECO:0000259" key="2">
    <source>
        <dbReference type="PROSITE" id="PS51736"/>
    </source>
</evidence>
<proteinExistence type="inferred from homology"/>
<dbReference type="GO" id="GO:0003677">
    <property type="term" value="F:DNA binding"/>
    <property type="evidence" value="ECO:0007669"/>
    <property type="project" value="InterPro"/>
</dbReference>
<comment type="caution">
    <text evidence="3">The sequence shown here is derived from an EMBL/GenBank/DDBJ whole genome shotgun (WGS) entry which is preliminary data.</text>
</comment>
<dbReference type="Pfam" id="PF04218">
    <property type="entry name" value="CENP-B_N"/>
    <property type="match status" value="1"/>
</dbReference>
<evidence type="ECO:0000313" key="4">
    <source>
        <dbReference type="Proteomes" id="UP000292110"/>
    </source>
</evidence>
<dbReference type="GO" id="GO:0000150">
    <property type="term" value="F:DNA strand exchange activity"/>
    <property type="evidence" value="ECO:0007669"/>
    <property type="project" value="InterPro"/>
</dbReference>
<dbReference type="InterPro" id="IPR006119">
    <property type="entry name" value="Resolv_N"/>
</dbReference>
<dbReference type="SUPFAM" id="SSF53041">
    <property type="entry name" value="Resolvase-like"/>
    <property type="match status" value="1"/>
</dbReference>
<gene>
    <name evidence="3" type="ORF">EXE30_13560</name>
</gene>
<dbReference type="InterPro" id="IPR009057">
    <property type="entry name" value="Homeodomain-like_sf"/>
</dbReference>
<dbReference type="PROSITE" id="PS51736">
    <property type="entry name" value="RECOMBINASES_3"/>
    <property type="match status" value="1"/>
</dbReference>
<name>A0A4Q6XEI0_9GAMM</name>
<keyword evidence="4" id="KW-1185">Reference proteome</keyword>
<dbReference type="Pfam" id="PF00239">
    <property type="entry name" value="Resolvase"/>
    <property type="match status" value="1"/>
</dbReference>
<reference evidence="3 4" key="1">
    <citation type="submission" date="2019-02" db="EMBL/GenBank/DDBJ databases">
        <title>The draft genome of Acinetobacter halotolerans strain JCM 31009.</title>
        <authorList>
            <person name="Qin J."/>
            <person name="Feng Y."/>
            <person name="Nemec A."/>
            <person name="Zong Z."/>
        </authorList>
    </citation>
    <scope>NUCLEOTIDE SEQUENCE [LARGE SCALE GENOMIC DNA]</scope>
    <source>
        <strain evidence="3 4">JCM 31009</strain>
    </source>
</reference>
<evidence type="ECO:0000256" key="1">
    <source>
        <dbReference type="ARBA" id="ARBA00009913"/>
    </source>
</evidence>
<dbReference type="RefSeq" id="WP_130162857.1">
    <property type="nucleotide sequence ID" value="NZ_SGIM01000012.1"/>
</dbReference>
<protein>
    <submittedName>
        <fullName evidence="3">Recombinase family protein</fullName>
    </submittedName>
</protein>
<accession>A0A4Q6XEI0</accession>
<dbReference type="Proteomes" id="UP000292110">
    <property type="component" value="Unassembled WGS sequence"/>
</dbReference>
<dbReference type="AlphaFoldDB" id="A0A4Q6XEI0"/>
<comment type="similarity">
    <text evidence="1">Belongs to the site-specific recombinase resolvase family.</text>
</comment>
<dbReference type="EMBL" id="SGIM01000012">
    <property type="protein sequence ID" value="RZF50231.1"/>
    <property type="molecule type" value="Genomic_DNA"/>
</dbReference>
<feature type="domain" description="Resolvase/invertase-type recombinase catalytic" evidence="2">
    <location>
        <begin position="2"/>
        <end position="145"/>
    </location>
</feature>